<dbReference type="AlphaFoldDB" id="A0A067TMA0"/>
<comment type="similarity">
    <text evidence="3">Belongs to the PIGS family.</text>
</comment>
<evidence type="ECO:0000256" key="9">
    <source>
        <dbReference type="ARBA" id="ARBA00023180"/>
    </source>
</evidence>
<keyword evidence="9" id="KW-0325">Glycoprotein</keyword>
<evidence type="ECO:0000313" key="13">
    <source>
        <dbReference type="Proteomes" id="UP000027222"/>
    </source>
</evidence>
<evidence type="ECO:0000256" key="5">
    <source>
        <dbReference type="ARBA" id="ARBA00022692"/>
    </source>
</evidence>
<evidence type="ECO:0000256" key="2">
    <source>
        <dbReference type="ARBA" id="ARBA00004687"/>
    </source>
</evidence>
<dbReference type="HOGENOM" id="CLU_010026_3_1_1"/>
<dbReference type="Proteomes" id="UP000027222">
    <property type="component" value="Unassembled WGS sequence"/>
</dbReference>
<dbReference type="Pfam" id="PF10510">
    <property type="entry name" value="PIG-S"/>
    <property type="match status" value="1"/>
</dbReference>
<dbReference type="EMBL" id="KL142372">
    <property type="protein sequence ID" value="KDR80088.1"/>
    <property type="molecule type" value="Genomic_DNA"/>
</dbReference>
<evidence type="ECO:0000256" key="8">
    <source>
        <dbReference type="ARBA" id="ARBA00023136"/>
    </source>
</evidence>
<evidence type="ECO:0000256" key="7">
    <source>
        <dbReference type="ARBA" id="ARBA00022989"/>
    </source>
</evidence>
<feature type="transmembrane region" description="Helical" evidence="11">
    <location>
        <begin position="501"/>
        <end position="522"/>
    </location>
</feature>
<evidence type="ECO:0000256" key="3">
    <source>
        <dbReference type="ARBA" id="ARBA00005316"/>
    </source>
</evidence>
<sequence>MDPSPPANDVDGETEASRLPSSLRDPKKLFYQNDGLRRSIIFAYWVVFILALPVWWYTTSIERLSLPSSRVRQLAQNHLELPIRVCVDTPDVLFIESVRTELARRESKDPQRWRGVALDVLDKADCSTWIIFLVHFFVVILSPEETTEHDVYTVSSKAGQATIQERRLYLPLTEPDSSTELVDTLSALLVPYSSFSDPEHRVAQYSPRYRLAFSLLNEDAAAGGGVKDWRIQEELKSHISPILRRLAVLHNFTIESQVQFHAPLAFSPLQLEDRQYGIAPADLTVFINSAEWTLSSSSSNDPVLHFVLFIPSASRRPLRILANDGTLSPSSAFLLPQWGGIVIHNPISDSPQNPELPSQDLHAIFSLFANQLLSLLGVPTLPADVTSLTQTPHVDATVLSDCQLDALVRRRTLENSQGSQDTLLSIIKLVDQIENMPVGQDVRGDIENALDALVKMYESSTTSLQQTFSHSAESLHLASRAFFSPGMLALLYFPAEHKYAVYTPLFASAVIPLFVAALRELLAYRRERKLAKKSQGVAEPH</sequence>
<dbReference type="PANTHER" id="PTHR21072">
    <property type="entry name" value="GPI TRANSAMIDASE COMPONENT PIG-S"/>
    <property type="match status" value="1"/>
</dbReference>
<dbReference type="OrthoDB" id="28748at2759"/>
<dbReference type="STRING" id="685588.A0A067TMA0"/>
<dbReference type="UniPathway" id="UPA00196"/>
<keyword evidence="6" id="KW-0256">Endoplasmic reticulum</keyword>
<dbReference type="PANTHER" id="PTHR21072:SF13">
    <property type="entry name" value="GPI TRANSAMIDASE COMPONENT PIG-S"/>
    <property type="match status" value="1"/>
</dbReference>
<organism evidence="12 13">
    <name type="scientific">Galerina marginata (strain CBS 339.88)</name>
    <dbReference type="NCBI Taxonomy" id="685588"/>
    <lineage>
        <taxon>Eukaryota</taxon>
        <taxon>Fungi</taxon>
        <taxon>Dikarya</taxon>
        <taxon>Basidiomycota</taxon>
        <taxon>Agaricomycotina</taxon>
        <taxon>Agaricomycetes</taxon>
        <taxon>Agaricomycetidae</taxon>
        <taxon>Agaricales</taxon>
        <taxon>Agaricineae</taxon>
        <taxon>Strophariaceae</taxon>
        <taxon>Galerina</taxon>
    </lineage>
</organism>
<comment type="pathway">
    <text evidence="2">Glycolipid biosynthesis; glycosylphosphatidylinositol-anchor biosynthesis.</text>
</comment>
<accession>A0A067TMA0</accession>
<reference evidence="13" key="1">
    <citation type="journal article" date="2014" name="Proc. Natl. Acad. Sci. U.S.A.">
        <title>Extensive sampling of basidiomycete genomes demonstrates inadequacy of the white-rot/brown-rot paradigm for wood decay fungi.</title>
        <authorList>
            <person name="Riley R."/>
            <person name="Salamov A.A."/>
            <person name="Brown D.W."/>
            <person name="Nagy L.G."/>
            <person name="Floudas D."/>
            <person name="Held B.W."/>
            <person name="Levasseur A."/>
            <person name="Lombard V."/>
            <person name="Morin E."/>
            <person name="Otillar R."/>
            <person name="Lindquist E.A."/>
            <person name="Sun H."/>
            <person name="LaButti K.M."/>
            <person name="Schmutz J."/>
            <person name="Jabbour D."/>
            <person name="Luo H."/>
            <person name="Baker S.E."/>
            <person name="Pisabarro A.G."/>
            <person name="Walton J.D."/>
            <person name="Blanchette R.A."/>
            <person name="Henrissat B."/>
            <person name="Martin F."/>
            <person name="Cullen D."/>
            <person name="Hibbett D.S."/>
            <person name="Grigoriev I.V."/>
        </authorList>
    </citation>
    <scope>NUCLEOTIDE SEQUENCE [LARGE SCALE GENOMIC DNA]</scope>
    <source>
        <strain evidence="13">CBS 339.88</strain>
    </source>
</reference>
<keyword evidence="13" id="KW-1185">Reference proteome</keyword>
<proteinExistence type="inferred from homology"/>
<comment type="subcellular location">
    <subcellularLocation>
        <location evidence="1">Endoplasmic reticulum membrane</location>
        <topology evidence="1">Multi-pass membrane protein</topology>
    </subcellularLocation>
</comment>
<evidence type="ECO:0000256" key="4">
    <source>
        <dbReference type="ARBA" id="ARBA00022502"/>
    </source>
</evidence>
<evidence type="ECO:0008006" key="14">
    <source>
        <dbReference type="Google" id="ProtNLM"/>
    </source>
</evidence>
<dbReference type="InterPro" id="IPR019540">
    <property type="entry name" value="PtdIno-glycan_biosynth_class_S"/>
</dbReference>
<protein>
    <recommendedName>
        <fullName evidence="14">GPI transamidase component PIG-S</fullName>
    </recommendedName>
</protein>
<evidence type="ECO:0000256" key="10">
    <source>
        <dbReference type="SAM" id="MobiDB-lite"/>
    </source>
</evidence>
<feature type="transmembrane region" description="Helical" evidence="11">
    <location>
        <begin position="39"/>
        <end position="58"/>
    </location>
</feature>
<dbReference type="GO" id="GO:0042765">
    <property type="term" value="C:GPI-anchor transamidase complex"/>
    <property type="evidence" value="ECO:0007669"/>
    <property type="project" value="InterPro"/>
</dbReference>
<keyword evidence="8 11" id="KW-0472">Membrane</keyword>
<evidence type="ECO:0000313" key="12">
    <source>
        <dbReference type="EMBL" id="KDR80088.1"/>
    </source>
</evidence>
<name>A0A067TMA0_GALM3</name>
<feature type="region of interest" description="Disordered" evidence="10">
    <location>
        <begin position="1"/>
        <end position="20"/>
    </location>
</feature>
<keyword evidence="5 11" id="KW-0812">Transmembrane</keyword>
<evidence type="ECO:0000256" key="1">
    <source>
        <dbReference type="ARBA" id="ARBA00004477"/>
    </source>
</evidence>
<dbReference type="GO" id="GO:0006506">
    <property type="term" value="P:GPI anchor biosynthetic process"/>
    <property type="evidence" value="ECO:0007669"/>
    <property type="project" value="UniProtKB-UniPathway"/>
</dbReference>
<evidence type="ECO:0000256" key="11">
    <source>
        <dbReference type="SAM" id="Phobius"/>
    </source>
</evidence>
<keyword evidence="7 11" id="KW-1133">Transmembrane helix</keyword>
<keyword evidence="4" id="KW-0337">GPI-anchor biosynthesis</keyword>
<gene>
    <name evidence="12" type="ORF">GALMADRAFT_136636</name>
</gene>
<evidence type="ECO:0000256" key="6">
    <source>
        <dbReference type="ARBA" id="ARBA00022824"/>
    </source>
</evidence>
<dbReference type="GO" id="GO:0016255">
    <property type="term" value="P:attachment of GPI anchor to protein"/>
    <property type="evidence" value="ECO:0007669"/>
    <property type="project" value="InterPro"/>
</dbReference>